<keyword evidence="3 6" id="KW-0378">Hydrolase</keyword>
<evidence type="ECO:0000256" key="3">
    <source>
        <dbReference type="ARBA" id="ARBA00022801"/>
    </source>
</evidence>
<keyword evidence="4 6" id="KW-0862">Zinc</keyword>
<dbReference type="InterPro" id="IPR034009">
    <property type="entry name" value="M3B_PepF_4"/>
</dbReference>
<dbReference type="InterPro" id="IPR004438">
    <property type="entry name" value="Peptidase_M3B"/>
</dbReference>
<dbReference type="InterPro" id="IPR001567">
    <property type="entry name" value="Pept_M3A_M3B_dom"/>
</dbReference>
<dbReference type="Pfam" id="PF01432">
    <property type="entry name" value="Peptidase_M3"/>
    <property type="match status" value="1"/>
</dbReference>
<dbReference type="PANTHER" id="PTHR11804">
    <property type="entry name" value="PROTEASE M3 THIMET OLIGOPEPTIDASE-RELATED"/>
    <property type="match status" value="1"/>
</dbReference>
<dbReference type="Gene3D" id="1.20.140.70">
    <property type="entry name" value="Oligopeptidase f, N-terminal domain"/>
    <property type="match status" value="1"/>
</dbReference>
<evidence type="ECO:0000256" key="4">
    <source>
        <dbReference type="ARBA" id="ARBA00022833"/>
    </source>
</evidence>
<dbReference type="SUPFAM" id="SSF55486">
    <property type="entry name" value="Metalloproteases ('zincins'), catalytic domain"/>
    <property type="match status" value="1"/>
</dbReference>
<gene>
    <name evidence="9" type="primary">pepF_2</name>
    <name evidence="9" type="ORF">HLPR_18810</name>
</gene>
<keyword evidence="10" id="KW-1185">Reference proteome</keyword>
<evidence type="ECO:0000313" key="10">
    <source>
        <dbReference type="Proteomes" id="UP001321786"/>
    </source>
</evidence>
<dbReference type="EMBL" id="AP028654">
    <property type="protein sequence ID" value="BEP29550.1"/>
    <property type="molecule type" value="Genomic_DNA"/>
</dbReference>
<evidence type="ECO:0000313" key="9">
    <source>
        <dbReference type="EMBL" id="BEP29550.1"/>
    </source>
</evidence>
<dbReference type="GO" id="GO:0006508">
    <property type="term" value="P:proteolysis"/>
    <property type="evidence" value="ECO:0007669"/>
    <property type="project" value="UniProtKB-KW"/>
</dbReference>
<dbReference type="RefSeq" id="WP_338535177.1">
    <property type="nucleotide sequence ID" value="NZ_AP028654.1"/>
</dbReference>
<keyword evidence="5 6" id="KW-0482">Metalloprotease</keyword>
<reference evidence="9 10" key="1">
    <citation type="submission" date="2023-08" db="EMBL/GenBank/DDBJ databases">
        <title>Helicovermis profunda gen. nov., sp. nov., a novel mesophilic, fermentative bacterium within the Bacillota from a deep-sea hydrothermal vent chimney.</title>
        <authorList>
            <person name="Miyazaki U."/>
            <person name="Mizutani D."/>
            <person name="Hashimoto Y."/>
            <person name="Tame A."/>
            <person name="Sawayama S."/>
            <person name="Miyazaki J."/>
            <person name="Takai K."/>
            <person name="Nakagawa S."/>
        </authorList>
    </citation>
    <scope>NUCLEOTIDE SEQUENCE [LARGE SCALE GENOMIC DNA]</scope>
    <source>
        <strain evidence="9 10">S502</strain>
    </source>
</reference>
<accession>A0AAU9E632</accession>
<evidence type="ECO:0000256" key="5">
    <source>
        <dbReference type="ARBA" id="ARBA00023049"/>
    </source>
</evidence>
<proteinExistence type="inferred from homology"/>
<dbReference type="AlphaFoldDB" id="A0AAU9E632"/>
<evidence type="ECO:0000259" key="8">
    <source>
        <dbReference type="Pfam" id="PF08439"/>
    </source>
</evidence>
<dbReference type="EC" id="3.4.24.-" evidence="6"/>
<keyword evidence="2 6" id="KW-0479">Metal-binding</keyword>
<comment type="function">
    <text evidence="6">Has oligopeptidase activity and degrades a variety of small bioactive peptides.</text>
</comment>
<dbReference type="Pfam" id="PF08439">
    <property type="entry name" value="Peptidase_M3_N"/>
    <property type="match status" value="1"/>
</dbReference>
<comment type="similarity">
    <text evidence="6">Belongs to the peptidase M3B family.</text>
</comment>
<name>A0AAU9E632_9FIRM</name>
<dbReference type="KEGG" id="hprf:HLPR_18810"/>
<dbReference type="Proteomes" id="UP001321786">
    <property type="component" value="Chromosome"/>
</dbReference>
<dbReference type="GO" id="GO:0006518">
    <property type="term" value="P:peptide metabolic process"/>
    <property type="evidence" value="ECO:0007669"/>
    <property type="project" value="TreeGrafter"/>
</dbReference>
<feature type="domain" description="Peptidase M3A/M3B catalytic" evidence="7">
    <location>
        <begin position="208"/>
        <end position="586"/>
    </location>
</feature>
<sequence length="599" mass="68448">MTKRLKRSEVTSEMTWDLSALFKSDEDFKKALEVAKSDAEKIKLFKGSLTHDACNLYKAIESLENLIISLDALGTYVSLLESVDGANTSYQELAMNFEAVATEISAGLTFYDNEIMSITKEEYKQLFINEPKLEVYRVYLEDIFTQKEFKLSDDTEETLAALGEITGAPYRTYSTSKSADMQFDSFKDSKGNLLPNSFALFEGKYEFSEDSVTRKNAYESFNKTLNKYKNTYASIYSTEIKKQVTLSKLRGYASVTDMLLKPQKVTNEMYHRQIDVIYKELAPHMHKFAKLIKNELKLEKVHFYDLKAPLDTTFNPSATYEEARDIVIKSLGIMGDDYTDIIKKAFNERWIDYSDNEGKSTGAFCASPYAAHPYILLTFQNNMRDAFTLTHELGHACHFYLANKEQRCFNTEPSTYGVEAPSTMNEMLLGRYLLKTTSEPKMKKWVILQFLGTYYHNFVTHLLEAAFQRKVYAYAEEGRPLTAKLLCDSKLEVLRGFWGDSVEIDEDAGMTWMRQPHYYMGLYPYTYSAGLTASTAVSEMMFTEGKPAVDRWIKMLKTGGKEKPLELLKIAGMDLTSDEPVQKAVKFVGSLIDQLIELS</sequence>
<evidence type="ECO:0000259" key="7">
    <source>
        <dbReference type="Pfam" id="PF01432"/>
    </source>
</evidence>
<dbReference type="InterPro" id="IPR042088">
    <property type="entry name" value="OligoPept_F_C"/>
</dbReference>
<keyword evidence="1 6" id="KW-0645">Protease</keyword>
<comment type="cofactor">
    <cofactor evidence="6">
        <name>Zn(2+)</name>
        <dbReference type="ChEBI" id="CHEBI:29105"/>
    </cofactor>
    <text evidence="6">Binds 1 zinc ion.</text>
</comment>
<dbReference type="GO" id="GO:0046872">
    <property type="term" value="F:metal ion binding"/>
    <property type="evidence" value="ECO:0007669"/>
    <property type="project" value="UniProtKB-UniRule"/>
</dbReference>
<evidence type="ECO:0000256" key="2">
    <source>
        <dbReference type="ARBA" id="ARBA00022723"/>
    </source>
</evidence>
<dbReference type="CDD" id="cd09609">
    <property type="entry name" value="M3B_PepF"/>
    <property type="match status" value="1"/>
</dbReference>
<dbReference type="Gene3D" id="1.10.1370.20">
    <property type="entry name" value="Oligoendopeptidase f, C-terminal domain"/>
    <property type="match status" value="1"/>
</dbReference>
<dbReference type="InterPro" id="IPR013647">
    <property type="entry name" value="OligopepF_N_dom"/>
</dbReference>
<dbReference type="InterPro" id="IPR045090">
    <property type="entry name" value="Pept_M3A_M3B"/>
</dbReference>
<evidence type="ECO:0000256" key="1">
    <source>
        <dbReference type="ARBA" id="ARBA00022670"/>
    </source>
</evidence>
<organism evidence="9 10">
    <name type="scientific">Helicovermis profundi</name>
    <dbReference type="NCBI Taxonomy" id="3065157"/>
    <lineage>
        <taxon>Bacteria</taxon>
        <taxon>Bacillati</taxon>
        <taxon>Bacillota</taxon>
        <taxon>Clostridia</taxon>
        <taxon>Helicovermis</taxon>
    </lineage>
</organism>
<dbReference type="PANTHER" id="PTHR11804:SF45">
    <property type="entry name" value="SIMILAR TO OLIGOENDOPEPTIDASE"/>
    <property type="match status" value="1"/>
</dbReference>
<dbReference type="NCBIfam" id="TIGR00181">
    <property type="entry name" value="pepF"/>
    <property type="match status" value="1"/>
</dbReference>
<dbReference type="GO" id="GO:0004222">
    <property type="term" value="F:metalloendopeptidase activity"/>
    <property type="evidence" value="ECO:0007669"/>
    <property type="project" value="UniProtKB-UniRule"/>
</dbReference>
<evidence type="ECO:0000256" key="6">
    <source>
        <dbReference type="RuleBase" id="RU368091"/>
    </source>
</evidence>
<feature type="domain" description="Oligopeptidase F N-terminal" evidence="8">
    <location>
        <begin position="114"/>
        <end position="183"/>
    </location>
</feature>
<protein>
    <recommendedName>
        <fullName evidence="6">Oligopeptidase F</fullName>
        <ecNumber evidence="6">3.4.24.-</ecNumber>
    </recommendedName>
</protein>